<keyword evidence="2" id="KW-0963">Cytoplasm</keyword>
<dbReference type="AlphaFoldDB" id="A0A1A6HTL7"/>
<dbReference type="GO" id="GO:0005737">
    <property type="term" value="C:cytoplasm"/>
    <property type="evidence" value="ECO:0007669"/>
    <property type="project" value="UniProtKB-SubCell"/>
</dbReference>
<dbReference type="InterPro" id="IPR011989">
    <property type="entry name" value="ARM-like"/>
</dbReference>
<evidence type="ECO:0000256" key="1">
    <source>
        <dbReference type="ARBA" id="ARBA00004496"/>
    </source>
</evidence>
<dbReference type="InterPro" id="IPR021133">
    <property type="entry name" value="HEAT_type_2"/>
</dbReference>
<evidence type="ECO:0000313" key="5">
    <source>
        <dbReference type="EMBL" id="OBS81594.1"/>
    </source>
</evidence>
<dbReference type="STRING" id="56216.A0A1A6HTL7"/>
<proteinExistence type="predicted"/>
<organism evidence="5 6">
    <name type="scientific">Neotoma lepida</name>
    <name type="common">Desert woodrat</name>
    <dbReference type="NCBI Taxonomy" id="56216"/>
    <lineage>
        <taxon>Eukaryota</taxon>
        <taxon>Metazoa</taxon>
        <taxon>Chordata</taxon>
        <taxon>Craniata</taxon>
        <taxon>Vertebrata</taxon>
        <taxon>Euteleostomi</taxon>
        <taxon>Mammalia</taxon>
        <taxon>Eutheria</taxon>
        <taxon>Euarchontoglires</taxon>
        <taxon>Glires</taxon>
        <taxon>Rodentia</taxon>
        <taxon>Myomorpha</taxon>
        <taxon>Muroidea</taxon>
        <taxon>Cricetidae</taxon>
        <taxon>Neotominae</taxon>
        <taxon>Neotoma</taxon>
    </lineage>
</organism>
<dbReference type="GO" id="GO:0015631">
    <property type="term" value="F:tubulin binding"/>
    <property type="evidence" value="ECO:0007669"/>
    <property type="project" value="InterPro"/>
</dbReference>
<dbReference type="PROSITE" id="PS50077">
    <property type="entry name" value="HEAT_REPEAT"/>
    <property type="match status" value="1"/>
</dbReference>
<feature type="non-terminal residue" evidence="5">
    <location>
        <position position="115"/>
    </location>
</feature>
<comment type="caution">
    <text evidence="5">The sequence shown here is derived from an EMBL/GenBank/DDBJ whole genome shotgun (WGS) entry which is preliminary data.</text>
</comment>
<feature type="domain" description="XMAP215/Dis1/CLASP TOG" evidence="4">
    <location>
        <begin position="2"/>
        <end position="102"/>
    </location>
</feature>
<evidence type="ECO:0000313" key="6">
    <source>
        <dbReference type="Proteomes" id="UP000092124"/>
    </source>
</evidence>
<name>A0A1A6HTL7_NEOLE</name>
<evidence type="ECO:0000256" key="2">
    <source>
        <dbReference type="ARBA" id="ARBA00022490"/>
    </source>
</evidence>
<gene>
    <name evidence="5" type="ORF">A6R68_20219</name>
</gene>
<sequence>MGDAKDKIRDEAQNLTLKLMDEVAPPMYIWEQLASGFKHKNFRSREGVCLCLIETLNIFGTQPLVISKLVPHLCILFGDSNSQVRNAAISAVVEIYRHVGEKLRFDLCKRDIPPA</sequence>
<accession>A0A1A6HTL7</accession>
<dbReference type="EMBL" id="LZPO01011125">
    <property type="protein sequence ID" value="OBS81594.1"/>
    <property type="molecule type" value="Genomic_DNA"/>
</dbReference>
<feature type="repeat" description="HEAT" evidence="3">
    <location>
        <begin position="69"/>
        <end position="107"/>
    </location>
</feature>
<protein>
    <recommendedName>
        <fullName evidence="4">XMAP215/Dis1/CLASP TOG domain-containing protein</fullName>
    </recommendedName>
</protein>
<dbReference type="OrthoDB" id="46159at2759"/>
<dbReference type="Pfam" id="PF21041">
    <property type="entry name" value="XMAP215_CLASP_TOG"/>
    <property type="match status" value="1"/>
</dbReference>
<comment type="subcellular location">
    <subcellularLocation>
        <location evidence="1">Cytoplasm</location>
    </subcellularLocation>
</comment>
<dbReference type="Gene3D" id="1.25.10.10">
    <property type="entry name" value="Leucine-rich Repeat Variant"/>
    <property type="match status" value="1"/>
</dbReference>
<keyword evidence="6" id="KW-1185">Reference proteome</keyword>
<dbReference type="InterPro" id="IPR016024">
    <property type="entry name" value="ARM-type_fold"/>
</dbReference>
<dbReference type="SUPFAM" id="SSF48371">
    <property type="entry name" value="ARM repeat"/>
    <property type="match status" value="1"/>
</dbReference>
<dbReference type="InterPro" id="IPR048491">
    <property type="entry name" value="XMAP215_CLASP_TOG"/>
</dbReference>
<evidence type="ECO:0000259" key="4">
    <source>
        <dbReference type="Pfam" id="PF21041"/>
    </source>
</evidence>
<dbReference type="Proteomes" id="UP000092124">
    <property type="component" value="Unassembled WGS sequence"/>
</dbReference>
<reference evidence="5 6" key="1">
    <citation type="submission" date="2016-06" db="EMBL/GenBank/DDBJ databases">
        <title>The Draft Genome Sequence and Annotation of the Desert Woodrat Neotoma lepida.</title>
        <authorList>
            <person name="Campbell M."/>
            <person name="Oakeson K.F."/>
            <person name="Yandell M."/>
            <person name="Halpert J.R."/>
            <person name="Dearing D."/>
        </authorList>
    </citation>
    <scope>NUCLEOTIDE SEQUENCE [LARGE SCALE GENOMIC DNA]</scope>
    <source>
        <strain evidence="5">417</strain>
        <tissue evidence="5">Liver</tissue>
    </source>
</reference>
<evidence type="ECO:0000256" key="3">
    <source>
        <dbReference type="PROSITE-ProRule" id="PRU00103"/>
    </source>
</evidence>